<dbReference type="InterPro" id="IPR052534">
    <property type="entry name" value="Extracell_DNA_Util/SecSys_Comp"/>
</dbReference>
<evidence type="ECO:0000256" key="1">
    <source>
        <dbReference type="SAM" id="Phobius"/>
    </source>
</evidence>
<keyword evidence="1" id="KW-1133">Transmembrane helix</keyword>
<feature type="transmembrane region" description="Helical" evidence="1">
    <location>
        <begin position="21"/>
        <end position="42"/>
    </location>
</feature>
<dbReference type="Pfam" id="PF05137">
    <property type="entry name" value="PilN"/>
    <property type="match status" value="1"/>
</dbReference>
<organism evidence="2">
    <name type="scientific">Hirondellea gigas</name>
    <dbReference type="NCBI Taxonomy" id="1518452"/>
    <lineage>
        <taxon>Eukaryota</taxon>
        <taxon>Metazoa</taxon>
        <taxon>Ecdysozoa</taxon>
        <taxon>Arthropoda</taxon>
        <taxon>Crustacea</taxon>
        <taxon>Multicrustacea</taxon>
        <taxon>Malacostraca</taxon>
        <taxon>Eumalacostraca</taxon>
        <taxon>Peracarida</taxon>
        <taxon>Amphipoda</taxon>
        <taxon>Amphilochidea</taxon>
        <taxon>Lysianassida</taxon>
        <taxon>Lysianassidira</taxon>
        <taxon>Lysianassoidea</taxon>
        <taxon>Lysianassidae</taxon>
        <taxon>Hirondellea</taxon>
    </lineage>
</organism>
<dbReference type="EMBL" id="IACT01008929">
    <property type="protein sequence ID" value="LAC28041.1"/>
    <property type="molecule type" value="mRNA"/>
</dbReference>
<dbReference type="PANTHER" id="PTHR40278">
    <property type="entry name" value="DNA UTILIZATION PROTEIN HOFN"/>
    <property type="match status" value="1"/>
</dbReference>
<dbReference type="AlphaFoldDB" id="A0A6A7GBG8"/>
<dbReference type="InterPro" id="IPR007813">
    <property type="entry name" value="PilN"/>
</dbReference>
<reference evidence="2" key="1">
    <citation type="submission" date="2017-11" db="EMBL/GenBank/DDBJ databases">
        <title>The sensing device of the deep-sea amphipod.</title>
        <authorList>
            <person name="Kobayashi H."/>
            <person name="Nagahama T."/>
            <person name="Arai W."/>
            <person name="Sasagawa Y."/>
            <person name="Umeda M."/>
            <person name="Hayashi T."/>
            <person name="Nikaido I."/>
            <person name="Watanabe H."/>
            <person name="Oguri K."/>
            <person name="Kitazato H."/>
            <person name="Fujioka K."/>
            <person name="Kido Y."/>
            <person name="Takami H."/>
        </authorList>
    </citation>
    <scope>NUCLEOTIDE SEQUENCE</scope>
    <source>
        <tissue evidence="2">Whole body</tissue>
    </source>
</reference>
<accession>A0A6A7GBG8</accession>
<name>A0A6A7GBG8_9CRUS</name>
<protein>
    <submittedName>
        <fullName evidence="2">Uncharacterized protein</fullName>
    </submittedName>
</protein>
<evidence type="ECO:0000313" key="2">
    <source>
        <dbReference type="EMBL" id="LAC28041.1"/>
    </source>
</evidence>
<keyword evidence="1" id="KW-0812">Transmembrane</keyword>
<sequence length="185" mass="21999">MNQMNFLTKEYRNKLDIEECFRKYLCIFLMVFLIFYLASLGIGRIENSIQKKINIINSQIEEKNRRIKQLTLDSKKETNVGVKIEIIEDIFSQKNLRVSEIFRSLDGNVPKNVWIQSLVYKGKEVRIKGFSFKNNELKNSENNAYYFEERMLDSGLYKTVTLNFLKKSSKYGEKINEFEYILILE</sequence>
<proteinExistence type="evidence at transcript level"/>
<dbReference type="PANTHER" id="PTHR40278:SF1">
    <property type="entry name" value="DNA UTILIZATION PROTEIN HOFN"/>
    <property type="match status" value="1"/>
</dbReference>
<keyword evidence="1" id="KW-0472">Membrane</keyword>